<protein>
    <submittedName>
        <fullName evidence="2">Uncharacterized protein</fullName>
    </submittedName>
</protein>
<evidence type="ECO:0000256" key="1">
    <source>
        <dbReference type="SAM" id="MobiDB-lite"/>
    </source>
</evidence>
<dbReference type="PATRIC" id="fig|411483.3.peg.1408"/>
<evidence type="ECO:0000313" key="2">
    <source>
        <dbReference type="EMBL" id="EEU96949.1"/>
    </source>
</evidence>
<dbReference type="HOGENOM" id="CLU_3233862_0_0_9"/>
<feature type="compositionally biased region" description="Basic and acidic residues" evidence="1">
    <location>
        <begin position="1"/>
        <end position="27"/>
    </location>
</feature>
<dbReference type="EMBL" id="ACOP02000040">
    <property type="protein sequence ID" value="EEU96949.1"/>
    <property type="molecule type" value="Genomic_DNA"/>
</dbReference>
<gene>
    <name evidence="2" type="ORF">FAEPRAA2165_01401</name>
</gene>
<dbReference type="Proteomes" id="UP000004619">
    <property type="component" value="Unassembled WGS sequence"/>
</dbReference>
<keyword evidence="3" id="KW-1185">Reference proteome</keyword>
<evidence type="ECO:0000313" key="3">
    <source>
        <dbReference type="Proteomes" id="UP000004619"/>
    </source>
</evidence>
<name>C7H531_FAED2</name>
<dbReference type="AlphaFoldDB" id="C7H531"/>
<comment type="caution">
    <text evidence="2">The sequence shown here is derived from an EMBL/GenBank/DDBJ whole genome shotgun (WGS) entry which is preliminary data.</text>
</comment>
<reference evidence="2" key="1">
    <citation type="submission" date="2009-08" db="EMBL/GenBank/DDBJ databases">
        <authorList>
            <person name="Weinstock G."/>
            <person name="Sodergren E."/>
            <person name="Clifton S."/>
            <person name="Fulton L."/>
            <person name="Fulton B."/>
            <person name="Courtney L."/>
            <person name="Fronick C."/>
            <person name="Harrison M."/>
            <person name="Strong C."/>
            <person name="Farmer C."/>
            <person name="Delahaunty K."/>
            <person name="Markovic C."/>
            <person name="Hall O."/>
            <person name="Minx P."/>
            <person name="Tomlinson C."/>
            <person name="Mitreva M."/>
            <person name="Nelson J."/>
            <person name="Hou S."/>
            <person name="Wollam A."/>
            <person name="Pepin K.H."/>
            <person name="Johnson M."/>
            <person name="Bhonagiri V."/>
            <person name="Nash W.E."/>
            <person name="Warren W."/>
            <person name="Chinwalla A."/>
            <person name="Mardis E.R."/>
            <person name="Wilson R.K."/>
        </authorList>
    </citation>
    <scope>NUCLEOTIDE SEQUENCE [LARGE SCALE GENOMIC DNA]</scope>
    <source>
        <strain evidence="2">A2-165</strain>
    </source>
</reference>
<dbReference type="STRING" id="411483.FAEPRAA2165_01401"/>
<feature type="region of interest" description="Disordered" evidence="1">
    <location>
        <begin position="1"/>
        <end position="43"/>
    </location>
</feature>
<sequence>MITGLKEKSYTKEEFVSMSSDHTDHPKQRFSCDAGRANVLAAS</sequence>
<proteinExistence type="predicted"/>
<accession>C7H531</accession>
<organism evidence="2 3">
    <name type="scientific">Faecalibacterium duncaniae (strain DSM 17677 / JCM 31915 / A2-165)</name>
    <name type="common">Faecalibacterium prausnitzii</name>
    <dbReference type="NCBI Taxonomy" id="411483"/>
    <lineage>
        <taxon>Bacteria</taxon>
        <taxon>Bacillati</taxon>
        <taxon>Bacillota</taxon>
        <taxon>Clostridia</taxon>
        <taxon>Eubacteriales</taxon>
        <taxon>Oscillospiraceae</taxon>
        <taxon>Faecalibacterium</taxon>
    </lineage>
</organism>